<feature type="coiled-coil region" evidence="1">
    <location>
        <begin position="1557"/>
        <end position="1604"/>
    </location>
</feature>
<feature type="region of interest" description="Disordered" evidence="2">
    <location>
        <begin position="1431"/>
        <end position="1453"/>
    </location>
</feature>
<feature type="compositionally biased region" description="Low complexity" evidence="2">
    <location>
        <begin position="1442"/>
        <end position="1453"/>
    </location>
</feature>
<dbReference type="SUPFAM" id="SSF52047">
    <property type="entry name" value="RNI-like"/>
    <property type="match status" value="1"/>
</dbReference>
<feature type="compositionally biased region" description="Low complexity" evidence="2">
    <location>
        <begin position="330"/>
        <end position="342"/>
    </location>
</feature>
<proteinExistence type="predicted"/>
<accession>A0AA86VB79</accession>
<reference evidence="3" key="1">
    <citation type="submission" date="2023-06" db="EMBL/GenBank/DDBJ databases">
        <authorList>
            <person name="Kurt Z."/>
        </authorList>
    </citation>
    <scope>NUCLEOTIDE SEQUENCE</scope>
</reference>
<feature type="region of interest" description="Disordered" evidence="2">
    <location>
        <begin position="928"/>
        <end position="956"/>
    </location>
</feature>
<evidence type="ECO:0000256" key="1">
    <source>
        <dbReference type="SAM" id="Coils"/>
    </source>
</evidence>
<dbReference type="Proteomes" id="UP001642409">
    <property type="component" value="Unassembled WGS sequence"/>
</dbReference>
<feature type="region of interest" description="Disordered" evidence="2">
    <location>
        <begin position="173"/>
        <end position="201"/>
    </location>
</feature>
<evidence type="ECO:0000256" key="2">
    <source>
        <dbReference type="SAM" id="MobiDB-lite"/>
    </source>
</evidence>
<feature type="compositionally biased region" description="Low complexity" evidence="2">
    <location>
        <begin position="1128"/>
        <end position="1141"/>
    </location>
</feature>
<protein>
    <submittedName>
        <fullName evidence="3">Uncharacterized protein</fullName>
    </submittedName>
</protein>
<feature type="compositionally biased region" description="Polar residues" evidence="2">
    <location>
        <begin position="1023"/>
        <end position="1041"/>
    </location>
</feature>
<sequence>MINISNLSLNDTSLKQVQFTQYTKILKAQNNQLTSSGLNYLLLNCKLRHTVEELYLQNNELDVNSLQYLTVFTCPRLRHVDLRQNRIVQNSVFELKFRQMYKDVKLVLDNQKELAPAVTLQITYTSPLMCSFCLKMFEKIQQQSGSPTHTQTLKAQAEKLFQKIPRRSSQIMNVNEEPSQSDIDSVNSALNENGNETPKPDLGKLIQSTNEIANKQQNKLQSDLNQIKEEEERCQMQIQHTEKQIKEQQKQIQQQNQNNDQEYILFQEENEIIEKETEKDKIFKEFALETDMVLKQTNNVANQINEAKIIKPITIQEQKECSFESVKTASGASSLSRSHSNSKLQTTKTRNRNAPKKQETPKVKQKSEENRSLSTSSLNEVKLSVIQQQASVQYQQSLVPLIIAEDLQEIESVPSSTRTVPRYGIHDRFSKTHKPYKSQEDTANINFSQDDILVIKNIPDINRTIKQQLQINQEFRSDAIVNHDRQSRIIQILIQYEFLTPQFQSKYKINHLENLGLNSTLTPSKNQQIVQQQTTIIDETFSESIQHLDSIDTSIDQKSVELPPKNAQVQLALNEGVNLAPLEQSLSKSSKSSLMQKLLVQQQVVEQEIAGLDGNRSQEYLPQNNLNGSYSKRPNMDQQAPQQLTQKEQQQSNEVLSNGGIADYESVNISTLSQLQNGLSELKKSDGSKAKETQSSVVKLQQIHDNQRNDVSYGNTQFESINESNISEFNPNTKVESKVSMNAIPKIEQPMTSDKIPLPRNLFQRMTQDLAKVVEEPSFNNTDYGSVDTSALSGAPQQKPDQKSVELPPKNAQVQLALNEGVNLAPLEQSLSKSSKSSLMQKLLVQQQVVEQEIAGLDGNRSQEYLPQNNLNGSYSKRPNMDQQAPQQLTQKEQQQSNEVLSNGGIADYESVNISTLSQLQNGLSELKKSDGSKAKETQSSVVKLQQIHDNQRNDVSYGNTQFESINESNISEFNPNTKVESKVSMNAIPKIEQPMTSDKIPLPRNLFQRMTQDLAKVVEEPSFNNTDYGSVDTSALSGAPQQKPDQKSVELPPKNAQVQLALNEGVNLAPLEQSLSKSSKSSLMQKLLVQQQVVEQEIAGLDGNRSQEYLPQNNLNGSYSKRPNMDQQAPQQLTQKAQQQSNEVLNNGGIVQTQTNQVQHAESNQTSLNQNQIDTNENEQKPKFNLNFKSVIDNSSQENAFKPFIQNEIAKEQSVSTTQQLLQQQVENELIYSPDQVRAVTNPVVFTVDSVQPIFNLENQTQNTQTYNKNITIEEQINTQQSRPKEQKLNAAVINFAQIYSQIPVKRRILHQPLSQEKFNQFSSPKRNESTFREEPLKIRKQKQIIGLKDKQQLQNSIFTLKQSISPSFKHMSKITSIRPNTLKLKQFTNVQFPDIQSNMNQEPLHQNSTQNQIADDYKNTQLYESDLNPLQKSANNNNTDLKPNDLNQNNNPNDLKELLTEYLHLKQFQKPQVLKKTLSNEKRDINPKIQEIVQIENVPIFRVTISPKLQMSDLNAPQPQSNLNCTQNYNIENLMKMSKILDSSDSLDEERIQRLLETKERAKEIQMKKSALRQEEIDKEILRSLVLRNIELENEIKAKKIKQ</sequence>
<evidence type="ECO:0000313" key="5">
    <source>
        <dbReference type="Proteomes" id="UP001642409"/>
    </source>
</evidence>
<feature type="compositionally biased region" description="Polar residues" evidence="2">
    <location>
        <begin position="1431"/>
        <end position="1441"/>
    </location>
</feature>
<reference evidence="4 5" key="2">
    <citation type="submission" date="2024-07" db="EMBL/GenBank/DDBJ databases">
        <authorList>
            <person name="Akdeniz Z."/>
        </authorList>
    </citation>
    <scope>NUCLEOTIDE SEQUENCE [LARGE SCALE GENOMIC DNA]</scope>
</reference>
<feature type="compositionally biased region" description="Basic and acidic residues" evidence="2">
    <location>
        <begin position="928"/>
        <end position="937"/>
    </location>
</feature>
<comment type="caution">
    <text evidence="3">The sequence shown here is derived from an EMBL/GenBank/DDBJ whole genome shotgun (WGS) entry which is preliminary data.</text>
</comment>
<feature type="region of interest" description="Disordered" evidence="2">
    <location>
        <begin position="860"/>
        <end position="899"/>
    </location>
</feature>
<name>A0AA86VB79_9EUKA</name>
<feature type="compositionally biased region" description="Polar residues" evidence="2">
    <location>
        <begin position="1105"/>
        <end position="1122"/>
    </location>
</feature>
<gene>
    <name evidence="3" type="ORF">HINF_LOCUS49503</name>
    <name evidence="4" type="ORF">HINF_LOCUS67983</name>
</gene>
<dbReference type="EMBL" id="CAXDID020000476">
    <property type="protein sequence ID" value="CAL6095510.1"/>
    <property type="molecule type" value="Genomic_DNA"/>
</dbReference>
<feature type="region of interest" description="Disordered" evidence="2">
    <location>
        <begin position="615"/>
        <end position="654"/>
    </location>
</feature>
<dbReference type="EMBL" id="CATOUU010000945">
    <property type="protein sequence ID" value="CAI9961858.1"/>
    <property type="molecule type" value="Genomic_DNA"/>
</dbReference>
<feature type="region of interest" description="Disordered" evidence="2">
    <location>
        <begin position="777"/>
        <end position="806"/>
    </location>
</feature>
<feature type="compositionally biased region" description="Basic and acidic residues" evidence="2">
    <location>
        <begin position="356"/>
        <end position="371"/>
    </location>
</feature>
<evidence type="ECO:0000313" key="3">
    <source>
        <dbReference type="EMBL" id="CAI9961858.1"/>
    </source>
</evidence>
<keyword evidence="1" id="KW-0175">Coiled coil</keyword>
<feature type="compositionally biased region" description="Polar residues" evidence="2">
    <location>
        <begin position="173"/>
        <end position="196"/>
    </location>
</feature>
<feature type="compositionally biased region" description="Polar residues" evidence="2">
    <location>
        <begin position="778"/>
        <end position="796"/>
    </location>
</feature>
<feature type="region of interest" description="Disordered" evidence="2">
    <location>
        <begin position="1022"/>
        <end position="1051"/>
    </location>
</feature>
<organism evidence="3">
    <name type="scientific">Hexamita inflata</name>
    <dbReference type="NCBI Taxonomy" id="28002"/>
    <lineage>
        <taxon>Eukaryota</taxon>
        <taxon>Metamonada</taxon>
        <taxon>Diplomonadida</taxon>
        <taxon>Hexamitidae</taxon>
        <taxon>Hexamitinae</taxon>
        <taxon>Hexamita</taxon>
    </lineage>
</organism>
<feature type="region of interest" description="Disordered" evidence="2">
    <location>
        <begin position="329"/>
        <end position="375"/>
    </location>
</feature>
<feature type="region of interest" description="Disordered" evidence="2">
    <location>
        <begin position="683"/>
        <end position="711"/>
    </location>
</feature>
<feature type="coiled-coil region" evidence="1">
    <location>
        <begin position="210"/>
        <end position="262"/>
    </location>
</feature>
<feature type="region of interest" description="Disordered" evidence="2">
    <location>
        <begin position="1105"/>
        <end position="1142"/>
    </location>
</feature>
<evidence type="ECO:0000313" key="4">
    <source>
        <dbReference type="EMBL" id="CAL6095510.1"/>
    </source>
</evidence>
<feature type="compositionally biased region" description="Basic and acidic residues" evidence="2">
    <location>
        <begin position="683"/>
        <end position="692"/>
    </location>
</feature>
<keyword evidence="5" id="KW-1185">Reference proteome</keyword>